<dbReference type="Gene3D" id="3.30.590.20">
    <property type="match status" value="1"/>
</dbReference>
<dbReference type="NCBIfam" id="TIGR02050">
    <property type="entry name" value="gshA_cyan_rel"/>
    <property type="match status" value="1"/>
</dbReference>
<comment type="function">
    <text evidence="5">ATP-dependent carboxylate-amine ligase which exhibits weak glutamate--cysteine ligase activity.</text>
</comment>
<dbReference type="EC" id="6.3.2.2" evidence="5"/>
<evidence type="ECO:0000313" key="7">
    <source>
        <dbReference type="EMBL" id="CCH77719.1"/>
    </source>
</evidence>
<dbReference type="GO" id="GO:0005524">
    <property type="term" value="F:ATP binding"/>
    <property type="evidence" value="ECO:0007669"/>
    <property type="project" value="UniProtKB-KW"/>
</dbReference>
<dbReference type="GO" id="GO:0042398">
    <property type="term" value="P:modified amino acid biosynthetic process"/>
    <property type="evidence" value="ECO:0007669"/>
    <property type="project" value="InterPro"/>
</dbReference>
<comment type="caution">
    <text evidence="7">The sequence shown here is derived from an EMBL/GenBank/DDBJ whole genome shotgun (WGS) entry which is preliminary data.</text>
</comment>
<comment type="catalytic activity">
    <reaction evidence="4 5">
        <text>L-cysteine + L-glutamate + ATP = gamma-L-glutamyl-L-cysteine + ADP + phosphate + H(+)</text>
        <dbReference type="Rhea" id="RHEA:13285"/>
        <dbReference type="ChEBI" id="CHEBI:15378"/>
        <dbReference type="ChEBI" id="CHEBI:29985"/>
        <dbReference type="ChEBI" id="CHEBI:30616"/>
        <dbReference type="ChEBI" id="CHEBI:35235"/>
        <dbReference type="ChEBI" id="CHEBI:43474"/>
        <dbReference type="ChEBI" id="CHEBI:58173"/>
        <dbReference type="ChEBI" id="CHEBI:456216"/>
        <dbReference type="EC" id="6.3.2.2"/>
    </reaction>
</comment>
<evidence type="ECO:0000256" key="6">
    <source>
        <dbReference type="SAM" id="MobiDB-lite"/>
    </source>
</evidence>
<sequence length="747" mass="77790">MEEEFLVIHPDRAAPRPVGDAVAARAGAGSDGQFEHELMREQAELATEPHAAAADLHDDLRRRRGELARAAAESGTRLAALATSPRPAQPHLTPDSRYVRMLGTFGGIAAAQLTCGMHVHVSVDTPEDGVLALDGLRPWLPVLLALTGNSPYWRGEDTAYESFRTVLWGQWPTAGRVPAVASPDEYERLVSDLVTSGAASDDGMIYFDARLSRRYPTVEVRVCDVTPYADDAVTVAVLLRALVTAAPSRSGSTCGAPGSSRSCSPPRPGAPPAGAWPESCSTCGTGRGSCRRGTSSRTSSPPSPGPSRRPVTASSSTRAWSGSADAAPARTSSAGRSPRRGPSRASSTACARRRLRREAARLPLVGEEDEQVGAQGGRVGLRRGLRDVDLDELAAHRATPVGHRGGEPTPGPCETVVAADVRQGEGRTGRQRRRLHPCAVLHRSGDREADLDVEDAGRVAAVDGEGRPARRDAAGAQEREAGVEGLADARHRHARPADDGRRDRRQDDPLQLRPRAARGRQDRLADGGDGAPVGVDASLGVEEQVGDVEGAGQPSDVLEGGPGAGQLGDGHLDGLAHGESLVVEDEEEEGVGGRRLHGGEGGCRGAAGLDAAAHLDATGVGLAVADDDVAGCRGGRGELSAERLGDEQLRVVGDGEAARGHHPALDELGEDAGVEGQQVGGGAQAEIDVVGRHAGDGSQRGRGPPTRAAPGQPTPSRKATSRVVRRVVASGSNWGSELSSKRWRSPG</sequence>
<dbReference type="Proteomes" id="UP000035721">
    <property type="component" value="Unassembled WGS sequence"/>
</dbReference>
<dbReference type="PANTHER" id="PTHR36510:SF1">
    <property type="entry name" value="GLUTAMATE--CYSTEINE LIGASE 2-RELATED"/>
    <property type="match status" value="1"/>
</dbReference>
<dbReference type="Pfam" id="PF04107">
    <property type="entry name" value="GCS2"/>
    <property type="match status" value="1"/>
</dbReference>
<protein>
    <recommendedName>
        <fullName evidence="5">Putative glutamate--cysteine ligase 2</fullName>
        <ecNumber evidence="5">6.3.2.2</ecNumber>
    </recommendedName>
    <alternativeName>
        <fullName evidence="5">Gamma-glutamylcysteine synthetase 2</fullName>
        <shortName evidence="5">GCS 2</shortName>
        <shortName evidence="5">Gamma-GCS 2</shortName>
    </alternativeName>
</protein>
<dbReference type="InterPro" id="IPR011793">
    <property type="entry name" value="YbdK"/>
</dbReference>
<keyword evidence="3 5" id="KW-0067">ATP-binding</keyword>
<evidence type="ECO:0000256" key="4">
    <source>
        <dbReference type="ARBA" id="ARBA00048819"/>
    </source>
</evidence>
<feature type="compositionally biased region" description="Low complexity" evidence="6">
    <location>
        <begin position="254"/>
        <end position="264"/>
    </location>
</feature>
<feature type="compositionally biased region" description="Low complexity" evidence="6">
    <location>
        <begin position="291"/>
        <end position="300"/>
    </location>
</feature>
<comment type="similarity">
    <text evidence="5">Belongs to the glutamate--cysteine ligase type 2 family. YbdK subfamily.</text>
</comment>
<feature type="compositionally biased region" description="Low complexity" evidence="6">
    <location>
        <begin position="272"/>
        <end position="284"/>
    </location>
</feature>
<evidence type="ECO:0000256" key="2">
    <source>
        <dbReference type="ARBA" id="ARBA00022741"/>
    </source>
</evidence>
<feature type="region of interest" description="Disordered" evidence="6">
    <location>
        <begin position="74"/>
        <end position="94"/>
    </location>
</feature>
<proteinExistence type="inferred from homology"/>
<dbReference type="HAMAP" id="MF_01609">
    <property type="entry name" value="Glu_cys_ligase_2"/>
    <property type="match status" value="1"/>
</dbReference>
<dbReference type="SUPFAM" id="SSF55931">
    <property type="entry name" value="Glutamine synthetase/guanido kinase"/>
    <property type="match status" value="1"/>
</dbReference>
<evidence type="ECO:0000256" key="5">
    <source>
        <dbReference type="HAMAP-Rule" id="MF_01609"/>
    </source>
</evidence>
<evidence type="ECO:0000256" key="3">
    <source>
        <dbReference type="ARBA" id="ARBA00022840"/>
    </source>
</evidence>
<feature type="region of interest" description="Disordered" evidence="6">
    <location>
        <begin position="659"/>
        <end position="723"/>
    </location>
</feature>
<keyword evidence="2 5" id="KW-0547">Nucleotide-binding</keyword>
<accession>A0A077M0K5</accession>
<feature type="compositionally biased region" description="Basic and acidic residues" evidence="6">
    <location>
        <begin position="464"/>
        <end position="482"/>
    </location>
</feature>
<dbReference type="InterPro" id="IPR050141">
    <property type="entry name" value="GCL_type2/YbdK_subfam"/>
</dbReference>
<dbReference type="InterPro" id="IPR014746">
    <property type="entry name" value="Gln_synth/guanido_kin_cat_dom"/>
</dbReference>
<feature type="region of interest" description="Disordered" evidence="6">
    <location>
        <begin position="248"/>
        <end position="351"/>
    </location>
</feature>
<feature type="compositionally biased region" description="Basic and acidic residues" evidence="6">
    <location>
        <begin position="495"/>
        <end position="510"/>
    </location>
</feature>
<keyword evidence="8" id="KW-1185">Reference proteome</keyword>
<dbReference type="EMBL" id="CAJB01000134">
    <property type="protein sequence ID" value="CCH77719.1"/>
    <property type="molecule type" value="Genomic_DNA"/>
</dbReference>
<dbReference type="PANTHER" id="PTHR36510">
    <property type="entry name" value="GLUTAMATE--CYSTEINE LIGASE 2-RELATED"/>
    <property type="match status" value="1"/>
</dbReference>
<feature type="region of interest" description="Disordered" evidence="6">
    <location>
        <begin position="459"/>
        <end position="535"/>
    </location>
</feature>
<feature type="region of interest" description="Disordered" evidence="6">
    <location>
        <begin position="549"/>
        <end position="574"/>
    </location>
</feature>
<dbReference type="AlphaFoldDB" id="A0A077M0K5"/>
<dbReference type="InterPro" id="IPR006336">
    <property type="entry name" value="GCS2"/>
</dbReference>
<gene>
    <name evidence="7" type="ORF">BN12_2190004</name>
</gene>
<organism evidence="7 8">
    <name type="scientific">Nostocoides japonicum T1-X7</name>
    <dbReference type="NCBI Taxonomy" id="1194083"/>
    <lineage>
        <taxon>Bacteria</taxon>
        <taxon>Bacillati</taxon>
        <taxon>Actinomycetota</taxon>
        <taxon>Actinomycetes</taxon>
        <taxon>Micrococcales</taxon>
        <taxon>Intrasporangiaceae</taxon>
        <taxon>Nostocoides</taxon>
    </lineage>
</organism>
<dbReference type="STRING" id="1194083.BN12_2190004"/>
<reference evidence="7 8" key="1">
    <citation type="journal article" date="2013" name="ISME J.">
        <title>A metabolic model for members of the genus Tetrasphaera involved in enhanced biological phosphorus removal.</title>
        <authorList>
            <person name="Kristiansen R."/>
            <person name="Nguyen H.T.T."/>
            <person name="Saunders A.M."/>
            <person name="Nielsen J.L."/>
            <person name="Wimmer R."/>
            <person name="Le V.Q."/>
            <person name="McIlroy S.J."/>
            <person name="Petrovski S."/>
            <person name="Seviour R.J."/>
            <person name="Calteau A."/>
            <person name="Nielsen K.L."/>
            <person name="Nielsen P.H."/>
        </authorList>
    </citation>
    <scope>NUCLEOTIDE SEQUENCE [LARGE SCALE GENOMIC DNA]</scope>
    <source>
        <strain evidence="7 8">T1-X7</strain>
    </source>
</reference>
<evidence type="ECO:0000313" key="8">
    <source>
        <dbReference type="Proteomes" id="UP000035721"/>
    </source>
</evidence>
<feature type="compositionally biased region" description="Low complexity" evidence="6">
    <location>
        <begin position="326"/>
        <end position="336"/>
    </location>
</feature>
<name>A0A077M0K5_9MICO</name>
<keyword evidence="1 5" id="KW-0436">Ligase</keyword>
<dbReference type="GO" id="GO:0004357">
    <property type="term" value="F:glutamate-cysteine ligase activity"/>
    <property type="evidence" value="ECO:0007669"/>
    <property type="project" value="UniProtKB-EC"/>
</dbReference>
<evidence type="ECO:0000256" key="1">
    <source>
        <dbReference type="ARBA" id="ARBA00022598"/>
    </source>
</evidence>